<evidence type="ECO:0000256" key="8">
    <source>
        <dbReference type="ARBA" id="ARBA00023033"/>
    </source>
</evidence>
<comment type="similarity">
    <text evidence="3">Belongs to the cytochrome P450 family.</text>
</comment>
<dbReference type="GO" id="GO:0004497">
    <property type="term" value="F:monooxygenase activity"/>
    <property type="evidence" value="ECO:0007669"/>
    <property type="project" value="UniProtKB-KW"/>
</dbReference>
<comment type="pathway">
    <text evidence="2">Secondary metabolite biosynthesis.</text>
</comment>
<evidence type="ECO:0000256" key="1">
    <source>
        <dbReference type="ARBA" id="ARBA00001971"/>
    </source>
</evidence>
<evidence type="ECO:0000256" key="2">
    <source>
        <dbReference type="ARBA" id="ARBA00005179"/>
    </source>
</evidence>
<evidence type="ECO:0000256" key="3">
    <source>
        <dbReference type="ARBA" id="ARBA00010617"/>
    </source>
</evidence>
<accession>A0A166KPU8</accession>
<dbReference type="STRING" id="436010.A0A166KPU8"/>
<evidence type="ECO:0000313" key="11">
    <source>
        <dbReference type="EMBL" id="KZP22134.1"/>
    </source>
</evidence>
<evidence type="ECO:0000256" key="6">
    <source>
        <dbReference type="ARBA" id="ARBA00023002"/>
    </source>
</evidence>
<comment type="cofactor">
    <cofactor evidence="1 9">
        <name>heme</name>
        <dbReference type="ChEBI" id="CHEBI:30413"/>
    </cofactor>
</comment>
<dbReference type="GO" id="GO:0005506">
    <property type="term" value="F:iron ion binding"/>
    <property type="evidence" value="ECO:0007669"/>
    <property type="project" value="InterPro"/>
</dbReference>
<dbReference type="InterPro" id="IPR002401">
    <property type="entry name" value="Cyt_P450_E_grp-I"/>
</dbReference>
<proteinExistence type="inferred from homology"/>
<organism evidence="11 12">
    <name type="scientific">Athelia psychrophila</name>
    <dbReference type="NCBI Taxonomy" id="1759441"/>
    <lineage>
        <taxon>Eukaryota</taxon>
        <taxon>Fungi</taxon>
        <taxon>Dikarya</taxon>
        <taxon>Basidiomycota</taxon>
        <taxon>Agaricomycotina</taxon>
        <taxon>Agaricomycetes</taxon>
        <taxon>Agaricomycetidae</taxon>
        <taxon>Atheliales</taxon>
        <taxon>Atheliaceae</taxon>
        <taxon>Athelia</taxon>
    </lineage>
</organism>
<dbReference type="InterPro" id="IPR036396">
    <property type="entry name" value="Cyt_P450_sf"/>
</dbReference>
<keyword evidence="6" id="KW-0560">Oxidoreductase</keyword>
<protein>
    <submittedName>
        <fullName evidence="11">Cytochrome P450</fullName>
    </submittedName>
</protein>
<evidence type="ECO:0000256" key="5">
    <source>
        <dbReference type="ARBA" id="ARBA00022723"/>
    </source>
</evidence>
<keyword evidence="10" id="KW-0472">Membrane</keyword>
<keyword evidence="7 9" id="KW-0408">Iron</keyword>
<reference evidence="11 12" key="1">
    <citation type="journal article" date="2016" name="Mol. Biol. Evol.">
        <title>Comparative Genomics of Early-Diverging Mushroom-Forming Fungi Provides Insights into the Origins of Lignocellulose Decay Capabilities.</title>
        <authorList>
            <person name="Nagy L.G."/>
            <person name="Riley R."/>
            <person name="Tritt A."/>
            <person name="Adam C."/>
            <person name="Daum C."/>
            <person name="Floudas D."/>
            <person name="Sun H."/>
            <person name="Yadav J.S."/>
            <person name="Pangilinan J."/>
            <person name="Larsson K.H."/>
            <person name="Matsuura K."/>
            <person name="Barry K."/>
            <person name="Labutti K."/>
            <person name="Kuo R."/>
            <person name="Ohm R.A."/>
            <person name="Bhattacharya S.S."/>
            <person name="Shirouzu T."/>
            <person name="Yoshinaga Y."/>
            <person name="Martin F.M."/>
            <person name="Grigoriev I.V."/>
            <person name="Hibbett D.S."/>
        </authorList>
    </citation>
    <scope>NUCLEOTIDE SEQUENCE [LARGE SCALE GENOMIC DNA]</scope>
    <source>
        <strain evidence="11 12">CBS 109695</strain>
    </source>
</reference>
<keyword evidence="8" id="KW-0503">Monooxygenase</keyword>
<evidence type="ECO:0000256" key="10">
    <source>
        <dbReference type="SAM" id="Phobius"/>
    </source>
</evidence>
<dbReference type="PRINTS" id="PR00463">
    <property type="entry name" value="EP450I"/>
</dbReference>
<dbReference type="OrthoDB" id="1470350at2759"/>
<dbReference type="EMBL" id="KV417542">
    <property type="protein sequence ID" value="KZP22134.1"/>
    <property type="molecule type" value="Genomic_DNA"/>
</dbReference>
<evidence type="ECO:0000256" key="9">
    <source>
        <dbReference type="PIRSR" id="PIRSR602401-1"/>
    </source>
</evidence>
<keyword evidence="10" id="KW-0812">Transmembrane</keyword>
<dbReference type="PANTHER" id="PTHR46300:SF7">
    <property type="entry name" value="P450, PUTATIVE (EUROFUNG)-RELATED"/>
    <property type="match status" value="1"/>
</dbReference>
<evidence type="ECO:0000256" key="7">
    <source>
        <dbReference type="ARBA" id="ARBA00023004"/>
    </source>
</evidence>
<dbReference type="Gene3D" id="1.10.630.10">
    <property type="entry name" value="Cytochrome P450"/>
    <property type="match status" value="1"/>
</dbReference>
<keyword evidence="5 9" id="KW-0479">Metal-binding</keyword>
<dbReference type="Pfam" id="PF00067">
    <property type="entry name" value="p450"/>
    <property type="match status" value="1"/>
</dbReference>
<feature type="transmembrane region" description="Helical" evidence="10">
    <location>
        <begin position="36"/>
        <end position="59"/>
    </location>
</feature>
<dbReference type="InterPro" id="IPR001128">
    <property type="entry name" value="Cyt_P450"/>
</dbReference>
<keyword evidence="12" id="KW-1185">Reference proteome</keyword>
<dbReference type="InterPro" id="IPR050364">
    <property type="entry name" value="Cytochrome_P450_fung"/>
</dbReference>
<keyword evidence="4 9" id="KW-0349">Heme</keyword>
<dbReference type="CDD" id="cd11065">
    <property type="entry name" value="CYP64-like"/>
    <property type="match status" value="1"/>
</dbReference>
<evidence type="ECO:0000313" key="12">
    <source>
        <dbReference type="Proteomes" id="UP000076532"/>
    </source>
</evidence>
<feature type="binding site" description="axial binding residue" evidence="9">
    <location>
        <position position="455"/>
    </location>
    <ligand>
        <name>heme</name>
        <dbReference type="ChEBI" id="CHEBI:30413"/>
    </ligand>
    <ligandPart>
        <name>Fe</name>
        <dbReference type="ChEBI" id="CHEBI:18248"/>
    </ligandPart>
</feature>
<dbReference type="GO" id="GO:0016705">
    <property type="term" value="F:oxidoreductase activity, acting on paired donors, with incorporation or reduction of molecular oxygen"/>
    <property type="evidence" value="ECO:0007669"/>
    <property type="project" value="InterPro"/>
</dbReference>
<dbReference type="AlphaFoldDB" id="A0A166KPU8"/>
<keyword evidence="10" id="KW-1133">Transmembrane helix</keyword>
<dbReference type="GO" id="GO:0020037">
    <property type="term" value="F:heme binding"/>
    <property type="evidence" value="ECO:0007669"/>
    <property type="project" value="InterPro"/>
</dbReference>
<gene>
    <name evidence="11" type="ORF">FIBSPDRAFT_910612</name>
</gene>
<dbReference type="SUPFAM" id="SSF48264">
    <property type="entry name" value="Cytochrome P450"/>
    <property type="match status" value="1"/>
</dbReference>
<name>A0A166KPU8_9AGAM</name>
<evidence type="ECO:0000256" key="4">
    <source>
        <dbReference type="ARBA" id="ARBA00022617"/>
    </source>
</evidence>
<dbReference type="PANTHER" id="PTHR46300">
    <property type="entry name" value="P450, PUTATIVE (EUROFUNG)-RELATED-RELATED"/>
    <property type="match status" value="1"/>
</dbReference>
<sequence length="530" mass="59369">MSAAGCYTDTGNIGHMILGRGYKAVADSMLLLLSSFLSPAVPTHLLLVGLLLVALYVGLNPKRSKHPPGPCVLPLIGNLLDMPMSDEWVQYRKWSEEFKSDVIYLNVLGTQIIVTNTLESTLDLLEKRSSKYSGGMGWSWALSLMPYGDEWCAHRRLAVRGFDAQVIPKFNLAFTGNAHGLLCRLLESPEAWHKHVCHQVGAMIIEVTYGLDVLPKDDPFIESADKGITTVTLVLLPGAFLVNMVPILKQLPSWFPGAGFKRKAKEWKQYADTTLEAPFKALKEKIICCSHGFPRANCVAKPSFTQRSLQDMDPNIDTADQERVIKNTAAMMYYPAVQQCVQAELDTVLGPGRLRTFDDMPSLPYLSAITKECHHWEVVLPLSVPHMLTADDDYRGWLLPSGTLILPNLWVILNDPTVYSNPSVFNPEHFLKDGKIDPGVQDPQLAVFGYGRRICPVRRIANSFTWLSAGCILASFNLENLVASDGMPIELKVKYCSSMIRHPETFECAFTPRSEYMRYYWVCQRIDGRH</sequence>
<dbReference type="Proteomes" id="UP000076532">
    <property type="component" value="Unassembled WGS sequence"/>
</dbReference>